<dbReference type="EMBL" id="KV005644">
    <property type="protein sequence ID" value="KZV34064.1"/>
    <property type="molecule type" value="Genomic_DNA"/>
</dbReference>
<proteinExistence type="predicted"/>
<evidence type="ECO:0000256" key="1">
    <source>
        <dbReference type="SAM" id="MobiDB-lite"/>
    </source>
</evidence>
<evidence type="ECO:0000313" key="2">
    <source>
        <dbReference type="EMBL" id="KZV34064.1"/>
    </source>
</evidence>
<feature type="region of interest" description="Disordered" evidence="1">
    <location>
        <begin position="24"/>
        <end position="83"/>
    </location>
</feature>
<sequence>MLLLSISPVLMESTWIPKRRILRQYSPVGSEVSPEMSLRRMKSSPRRKKAAASPSRQESDANEDRGFHAAAHEVPSGPNPESN</sequence>
<name>A0A2Z7BI35_9LAMI</name>
<reference evidence="2 3" key="1">
    <citation type="journal article" date="2015" name="Proc. Natl. Acad. Sci. U.S.A.">
        <title>The resurrection genome of Boea hygrometrica: A blueprint for survival of dehydration.</title>
        <authorList>
            <person name="Xiao L."/>
            <person name="Yang G."/>
            <person name="Zhang L."/>
            <person name="Yang X."/>
            <person name="Zhao S."/>
            <person name="Ji Z."/>
            <person name="Zhou Q."/>
            <person name="Hu M."/>
            <person name="Wang Y."/>
            <person name="Chen M."/>
            <person name="Xu Y."/>
            <person name="Jin H."/>
            <person name="Xiao X."/>
            <person name="Hu G."/>
            <person name="Bao F."/>
            <person name="Hu Y."/>
            <person name="Wan P."/>
            <person name="Li L."/>
            <person name="Deng X."/>
            <person name="Kuang T."/>
            <person name="Xiang C."/>
            <person name="Zhu J.K."/>
            <person name="Oliver M.J."/>
            <person name="He Y."/>
        </authorList>
    </citation>
    <scope>NUCLEOTIDE SEQUENCE [LARGE SCALE GENOMIC DNA]</scope>
    <source>
        <strain evidence="3">cv. XS01</strain>
    </source>
</reference>
<accession>A0A2Z7BI35</accession>
<evidence type="ECO:0000313" key="3">
    <source>
        <dbReference type="Proteomes" id="UP000250235"/>
    </source>
</evidence>
<organism evidence="2 3">
    <name type="scientific">Dorcoceras hygrometricum</name>
    <dbReference type="NCBI Taxonomy" id="472368"/>
    <lineage>
        <taxon>Eukaryota</taxon>
        <taxon>Viridiplantae</taxon>
        <taxon>Streptophyta</taxon>
        <taxon>Embryophyta</taxon>
        <taxon>Tracheophyta</taxon>
        <taxon>Spermatophyta</taxon>
        <taxon>Magnoliopsida</taxon>
        <taxon>eudicotyledons</taxon>
        <taxon>Gunneridae</taxon>
        <taxon>Pentapetalae</taxon>
        <taxon>asterids</taxon>
        <taxon>lamiids</taxon>
        <taxon>Lamiales</taxon>
        <taxon>Gesneriaceae</taxon>
        <taxon>Didymocarpoideae</taxon>
        <taxon>Trichosporeae</taxon>
        <taxon>Loxocarpinae</taxon>
        <taxon>Dorcoceras</taxon>
    </lineage>
</organism>
<feature type="compositionally biased region" description="Basic residues" evidence="1">
    <location>
        <begin position="39"/>
        <end position="50"/>
    </location>
</feature>
<gene>
    <name evidence="2" type="ORF">F511_02837</name>
</gene>
<feature type="compositionally biased region" description="Basic and acidic residues" evidence="1">
    <location>
        <begin position="57"/>
        <end position="71"/>
    </location>
</feature>
<dbReference type="Proteomes" id="UP000250235">
    <property type="component" value="Unassembled WGS sequence"/>
</dbReference>
<dbReference type="AlphaFoldDB" id="A0A2Z7BI35"/>
<dbReference type="OrthoDB" id="1751098at2759"/>
<protein>
    <submittedName>
        <fullName evidence="2">Uncharacterized protein</fullName>
    </submittedName>
</protein>
<keyword evidence="3" id="KW-1185">Reference proteome</keyword>